<dbReference type="SUPFAM" id="SSF81383">
    <property type="entry name" value="F-box domain"/>
    <property type="match status" value="1"/>
</dbReference>
<evidence type="ECO:0000256" key="2">
    <source>
        <dbReference type="ARBA" id="ARBA00022737"/>
    </source>
</evidence>
<dbReference type="InterPro" id="IPR050333">
    <property type="entry name" value="SLRP"/>
</dbReference>
<dbReference type="InterPro" id="IPR001611">
    <property type="entry name" value="Leu-rich_rpt"/>
</dbReference>
<sequence length="633" mass="71637">MHHHSLPSINISPKKLSQTLLRTSHQLLVRTATTTASTISASDGTCEESIGLARPQTMVGGQEMEVMIQSSIDDHAEPMSASSLNWPTYFEDTESSYKRKRDYDQFEDEKYGLADPCDLDQCDYSLIITDKDYEIFEHDNDEYMEQQSKKMKLENTLVQYEIAEDNWIFHIFVFLSWEELWALRTVCKNWNDMIKHVPTSLTACMLNPKYFQGFLEKLNPYFLNLTEITLIKYDVSKIRCPRLRNAARTIFLSHPNLRKLELQASCKIGHEEAQALTLISKPHLKEICMPSNGVDDIMCEYLCNGNIPSIEYVDMSMNSISHTGCEFISRWKQLKFLDLSYNLLDGLACKFLSELTELNELKLSGCGIGDKGCEYLSVLYNISPGESQPKLSKLTKLDVSSNEITAIGCQHLKRLDSITWLDISFNPITHEGVVHLGTMKQLTSLQATDASLGATGVAALSESVALRNSLTELNLTKNNICNEGCEYFSNKNFSKLKVLRLGLNRISQLGCKYLSESTFPDLQILDLHYNAIGVKGTCFLSRNTFPSLKELNICSNSIHNPQCPCLKKAPLRNLKKLYINGNNVSDKYLMEIQQTHPDLITDLQLSQQVFNFDPRAYSAKGNKVTNGVNNPTH</sequence>
<accession>A0AA88GQB3</accession>
<dbReference type="RefSeq" id="XP_044549015.1">
    <property type="nucleotide sequence ID" value="XM_044694338.1"/>
</dbReference>
<comment type="caution">
    <text evidence="3">The sequence shown here is derived from an EMBL/GenBank/DDBJ whole genome shotgun (WGS) entry which is preliminary data.</text>
</comment>
<dbReference type="EMBL" id="PYSW02000021">
    <property type="protein sequence ID" value="KAG2383336.1"/>
    <property type="molecule type" value="Genomic_DNA"/>
</dbReference>
<dbReference type="Pfam" id="PF13516">
    <property type="entry name" value="LRR_6"/>
    <property type="match status" value="3"/>
</dbReference>
<keyword evidence="2" id="KW-0677">Repeat</keyword>
<dbReference type="GeneID" id="68097128"/>
<gene>
    <name evidence="3" type="ORF">C9374_004673</name>
</gene>
<dbReference type="PANTHER" id="PTHR45712">
    <property type="entry name" value="AGAP008170-PA"/>
    <property type="match status" value="1"/>
</dbReference>
<protein>
    <recommendedName>
        <fullName evidence="5">F-box domain-containing protein</fullName>
    </recommendedName>
</protein>
<evidence type="ECO:0008006" key="5">
    <source>
        <dbReference type="Google" id="ProtNLM"/>
    </source>
</evidence>
<evidence type="ECO:0000256" key="1">
    <source>
        <dbReference type="ARBA" id="ARBA00022614"/>
    </source>
</evidence>
<dbReference type="PANTHER" id="PTHR45712:SF22">
    <property type="entry name" value="INSULIN-LIKE GROWTH FACTOR-BINDING PROTEIN COMPLEX ACID LABILE SUBUNIT"/>
    <property type="match status" value="1"/>
</dbReference>
<keyword evidence="1" id="KW-0433">Leucine-rich repeat</keyword>
<name>A0AA88GQB3_NAELO</name>
<dbReference type="InterPro" id="IPR036047">
    <property type="entry name" value="F-box-like_dom_sf"/>
</dbReference>
<dbReference type="AlphaFoldDB" id="A0AA88GQB3"/>
<organism evidence="3 4">
    <name type="scientific">Naegleria lovaniensis</name>
    <name type="common">Amoeba</name>
    <dbReference type="NCBI Taxonomy" id="51637"/>
    <lineage>
        <taxon>Eukaryota</taxon>
        <taxon>Discoba</taxon>
        <taxon>Heterolobosea</taxon>
        <taxon>Tetramitia</taxon>
        <taxon>Eutetramitia</taxon>
        <taxon>Vahlkampfiidae</taxon>
        <taxon>Naegleria</taxon>
    </lineage>
</organism>
<dbReference type="SUPFAM" id="SSF52047">
    <property type="entry name" value="RNI-like"/>
    <property type="match status" value="1"/>
</dbReference>
<dbReference type="Proteomes" id="UP000816034">
    <property type="component" value="Unassembled WGS sequence"/>
</dbReference>
<keyword evidence="4" id="KW-1185">Reference proteome</keyword>
<dbReference type="Gene3D" id="3.80.10.10">
    <property type="entry name" value="Ribonuclease Inhibitor"/>
    <property type="match status" value="3"/>
</dbReference>
<dbReference type="InterPro" id="IPR032675">
    <property type="entry name" value="LRR_dom_sf"/>
</dbReference>
<evidence type="ECO:0000313" key="3">
    <source>
        <dbReference type="EMBL" id="KAG2383336.1"/>
    </source>
</evidence>
<dbReference type="SMART" id="SM00368">
    <property type="entry name" value="LRR_RI"/>
    <property type="match status" value="5"/>
</dbReference>
<evidence type="ECO:0000313" key="4">
    <source>
        <dbReference type="Proteomes" id="UP000816034"/>
    </source>
</evidence>
<dbReference type="CDD" id="cd09917">
    <property type="entry name" value="F-box_SF"/>
    <property type="match status" value="1"/>
</dbReference>
<reference evidence="3 4" key="1">
    <citation type="journal article" date="2018" name="BMC Genomics">
        <title>The genome of Naegleria lovaniensis, the basis for a comparative approach to unravel pathogenicity factors of the human pathogenic amoeba N. fowleri.</title>
        <authorList>
            <person name="Liechti N."/>
            <person name="Schurch N."/>
            <person name="Bruggmann R."/>
            <person name="Wittwer M."/>
        </authorList>
    </citation>
    <scope>NUCLEOTIDE SEQUENCE [LARGE SCALE GENOMIC DNA]</scope>
    <source>
        <strain evidence="3 4">ATCC 30569</strain>
    </source>
</reference>
<proteinExistence type="predicted"/>